<evidence type="ECO:0000256" key="3">
    <source>
        <dbReference type="ARBA" id="ARBA00022989"/>
    </source>
</evidence>
<dbReference type="InterPro" id="IPR007318">
    <property type="entry name" value="Phopholipid_MeTrfase"/>
</dbReference>
<feature type="transmembrane region" description="Helical" evidence="5">
    <location>
        <begin position="185"/>
        <end position="207"/>
    </location>
</feature>
<reference evidence="6 7" key="1">
    <citation type="submission" date="2020-03" db="EMBL/GenBank/DDBJ databases">
        <title>Genomic Encyclopedia of Type Strains, Phase III (KMG-III): the genomes of soil and plant-associated and newly described type strains.</title>
        <authorList>
            <person name="Whitman W."/>
        </authorList>
    </citation>
    <scope>NUCLEOTIDE SEQUENCE [LARGE SCALE GENOMIC DNA]</scope>
    <source>
        <strain evidence="6 7">CECT 4207</strain>
    </source>
</reference>
<feature type="transmembrane region" description="Helical" evidence="5">
    <location>
        <begin position="148"/>
        <end position="173"/>
    </location>
</feature>
<gene>
    <name evidence="6" type="ORF">FHR86_002542</name>
</gene>
<evidence type="ECO:0000256" key="2">
    <source>
        <dbReference type="ARBA" id="ARBA00022692"/>
    </source>
</evidence>
<name>A0ABX0TK80_9MICC</name>
<dbReference type="PANTHER" id="PTHR12714">
    <property type="entry name" value="PROTEIN-S ISOPRENYLCYSTEINE O-METHYLTRANSFERASE"/>
    <property type="match status" value="1"/>
</dbReference>
<dbReference type="Gene3D" id="1.20.120.1630">
    <property type="match status" value="1"/>
</dbReference>
<keyword evidence="7" id="KW-1185">Reference proteome</keyword>
<protein>
    <submittedName>
        <fullName evidence="6">Protein-S-isoprenylcysteine O-methyltransferase Ste14</fullName>
    </submittedName>
</protein>
<feature type="transmembrane region" description="Helical" evidence="5">
    <location>
        <begin position="240"/>
        <end position="265"/>
    </location>
</feature>
<evidence type="ECO:0000256" key="1">
    <source>
        <dbReference type="ARBA" id="ARBA00004127"/>
    </source>
</evidence>
<evidence type="ECO:0000256" key="5">
    <source>
        <dbReference type="SAM" id="Phobius"/>
    </source>
</evidence>
<feature type="transmembrane region" description="Helical" evidence="5">
    <location>
        <begin position="74"/>
        <end position="93"/>
    </location>
</feature>
<dbReference type="Pfam" id="PF04191">
    <property type="entry name" value="PEMT"/>
    <property type="match status" value="1"/>
</dbReference>
<dbReference type="Proteomes" id="UP000802392">
    <property type="component" value="Unassembled WGS sequence"/>
</dbReference>
<keyword evidence="3 5" id="KW-1133">Transmembrane helix</keyword>
<feature type="transmembrane region" description="Helical" evidence="5">
    <location>
        <begin position="48"/>
        <end position="67"/>
    </location>
</feature>
<evidence type="ECO:0000313" key="7">
    <source>
        <dbReference type="Proteomes" id="UP000802392"/>
    </source>
</evidence>
<dbReference type="EMBL" id="JAAOZD010000005">
    <property type="protein sequence ID" value="NIJ02201.1"/>
    <property type="molecule type" value="Genomic_DNA"/>
</dbReference>
<organism evidence="6 7">
    <name type="scientific">Paenarthrobacter ilicis</name>
    <dbReference type="NCBI Taxonomy" id="43665"/>
    <lineage>
        <taxon>Bacteria</taxon>
        <taxon>Bacillati</taxon>
        <taxon>Actinomycetota</taxon>
        <taxon>Actinomycetes</taxon>
        <taxon>Micrococcales</taxon>
        <taxon>Micrococcaceae</taxon>
        <taxon>Paenarthrobacter</taxon>
    </lineage>
</organism>
<sequence>MKSEAVTRSAQWGRAYFGLQAIAGALWWIAVFVSSGVREATLGSLDPVAVAVFDIPLFVVASALAAFGIRFAAVISASWTGVVSLVLAVYATATTEAGWGVVIMAAAAGGSVIALCLIVLGRVPTERIVRGPFAFRPARSRAKSAKHVVSTFGQLIFFWGLFLVIIPGVLAAVEQRWTVGLSFPSFAGEVGVVLLVLASALGIWSAVTMSTLGDGTPLPSATANRLVIAGPYRWVRNPMAVAGIVQGAAIGLMLHSWLVVAYAVAGSLVWNYAVRPLEESDLQERFGVEFQKYRGTVSCWVPRLPGTRNSNTQDPLYGP</sequence>
<keyword evidence="4 5" id="KW-0472">Membrane</keyword>
<accession>A0ABX0TK80</accession>
<dbReference type="PANTHER" id="PTHR12714:SF24">
    <property type="entry name" value="SLR1182 PROTEIN"/>
    <property type="match status" value="1"/>
</dbReference>
<proteinExistence type="predicted"/>
<evidence type="ECO:0000313" key="6">
    <source>
        <dbReference type="EMBL" id="NIJ02201.1"/>
    </source>
</evidence>
<feature type="transmembrane region" description="Helical" evidence="5">
    <location>
        <begin position="99"/>
        <end position="120"/>
    </location>
</feature>
<feature type="transmembrane region" description="Helical" evidence="5">
    <location>
        <begin position="12"/>
        <end position="36"/>
    </location>
</feature>
<comment type="subcellular location">
    <subcellularLocation>
        <location evidence="1">Endomembrane system</location>
        <topology evidence="1">Multi-pass membrane protein</topology>
    </subcellularLocation>
</comment>
<comment type="caution">
    <text evidence="6">The sequence shown here is derived from an EMBL/GenBank/DDBJ whole genome shotgun (WGS) entry which is preliminary data.</text>
</comment>
<keyword evidence="2 5" id="KW-0812">Transmembrane</keyword>
<dbReference type="RefSeq" id="WP_167267186.1">
    <property type="nucleotide sequence ID" value="NZ_BAAAVO010000002.1"/>
</dbReference>
<evidence type="ECO:0000256" key="4">
    <source>
        <dbReference type="ARBA" id="ARBA00023136"/>
    </source>
</evidence>